<protein>
    <recommendedName>
        <fullName evidence="6">FAD/NAD(P)-binding domain-containing protein</fullName>
    </recommendedName>
</protein>
<organism evidence="7 8">
    <name type="scientific">Ostreococcus lucimarinus (strain CCE9901)</name>
    <dbReference type="NCBI Taxonomy" id="436017"/>
    <lineage>
        <taxon>Eukaryota</taxon>
        <taxon>Viridiplantae</taxon>
        <taxon>Chlorophyta</taxon>
        <taxon>Mamiellophyceae</taxon>
        <taxon>Mamiellales</taxon>
        <taxon>Bathycoccaceae</taxon>
        <taxon>Ostreococcus</taxon>
    </lineage>
</organism>
<dbReference type="Gramene" id="ABP00701">
    <property type="protein sequence ID" value="ABP00701"/>
    <property type="gene ID" value="OSTLU_18877"/>
</dbReference>
<dbReference type="GO" id="GO:0050660">
    <property type="term" value="F:flavin adenine dinucleotide binding"/>
    <property type="evidence" value="ECO:0007669"/>
    <property type="project" value="TreeGrafter"/>
</dbReference>
<dbReference type="InterPro" id="IPR036188">
    <property type="entry name" value="FAD/NAD-bd_sf"/>
</dbReference>
<comment type="similarity">
    <text evidence="1">Belongs to the FAD-dependent oxidoreductase family.</text>
</comment>
<dbReference type="AlphaFoldDB" id="A4SAG7"/>
<dbReference type="GO" id="GO:0004174">
    <property type="term" value="F:electron-transferring-flavoprotein dehydrogenase activity"/>
    <property type="evidence" value="ECO:0007669"/>
    <property type="project" value="TreeGrafter"/>
</dbReference>
<dbReference type="OrthoDB" id="497886at2759"/>
<reference evidence="7 8" key="1">
    <citation type="journal article" date="2007" name="Proc. Natl. Acad. Sci. U.S.A.">
        <title>The tiny eukaryote Ostreococcus provides genomic insights into the paradox of plankton speciation.</title>
        <authorList>
            <person name="Palenik B."/>
            <person name="Grimwood J."/>
            <person name="Aerts A."/>
            <person name="Rouze P."/>
            <person name="Salamov A."/>
            <person name="Putnam N."/>
            <person name="Dupont C."/>
            <person name="Jorgensen R."/>
            <person name="Derelle E."/>
            <person name="Rombauts S."/>
            <person name="Zhou K."/>
            <person name="Otillar R."/>
            <person name="Merchant S.S."/>
            <person name="Podell S."/>
            <person name="Gaasterland T."/>
            <person name="Napoli C."/>
            <person name="Gendler K."/>
            <person name="Manuell A."/>
            <person name="Tai V."/>
            <person name="Vallon O."/>
            <person name="Piganeau G."/>
            <person name="Jancek S."/>
            <person name="Heijde M."/>
            <person name="Jabbari K."/>
            <person name="Bowler C."/>
            <person name="Lohr M."/>
            <person name="Robbens S."/>
            <person name="Werner G."/>
            <person name="Dubchak I."/>
            <person name="Pazour G.J."/>
            <person name="Ren Q."/>
            <person name="Paulsen I."/>
            <person name="Delwiche C."/>
            <person name="Schmutz J."/>
            <person name="Rokhsar D."/>
            <person name="Van de Peer Y."/>
            <person name="Moreau H."/>
            <person name="Grigoriev I.V."/>
        </authorList>
    </citation>
    <scope>NUCLEOTIDE SEQUENCE [LARGE SCALE GENOMIC DNA]</scope>
    <source>
        <strain evidence="7 8">CCE9901</strain>
    </source>
</reference>
<dbReference type="PRINTS" id="PR00411">
    <property type="entry name" value="PNDRDTASEI"/>
</dbReference>
<dbReference type="GeneID" id="5006442"/>
<feature type="domain" description="FAD/NAD(P)-binding" evidence="6">
    <location>
        <begin position="37"/>
        <end position="349"/>
    </location>
</feature>
<evidence type="ECO:0000256" key="2">
    <source>
        <dbReference type="ARBA" id="ARBA00022630"/>
    </source>
</evidence>
<dbReference type="InterPro" id="IPR023753">
    <property type="entry name" value="FAD/NAD-binding_dom"/>
</dbReference>
<dbReference type="RefSeq" id="XP_001422384.1">
    <property type="nucleotide sequence ID" value="XM_001422347.1"/>
</dbReference>
<keyword evidence="5" id="KW-0732">Signal</keyword>
<dbReference type="Proteomes" id="UP000001568">
    <property type="component" value="Chromosome 19"/>
</dbReference>
<evidence type="ECO:0000313" key="7">
    <source>
        <dbReference type="EMBL" id="ABP00701.1"/>
    </source>
</evidence>
<dbReference type="SUPFAM" id="SSF51905">
    <property type="entry name" value="FAD/NAD(P)-binding domain"/>
    <property type="match status" value="1"/>
</dbReference>
<feature type="chain" id="PRO_5002673155" description="FAD/NAD(P)-binding domain-containing protein" evidence="5">
    <location>
        <begin position="27"/>
        <end position="448"/>
    </location>
</feature>
<evidence type="ECO:0000259" key="6">
    <source>
        <dbReference type="Pfam" id="PF07992"/>
    </source>
</evidence>
<feature type="signal peptide" evidence="5">
    <location>
        <begin position="1"/>
        <end position="26"/>
    </location>
</feature>
<keyword evidence="4" id="KW-0560">Oxidoreductase</keyword>
<dbReference type="Gene3D" id="3.50.50.100">
    <property type="match status" value="1"/>
</dbReference>
<dbReference type="PANTHER" id="PTHR43735:SF3">
    <property type="entry name" value="FERROPTOSIS SUPPRESSOR PROTEIN 1"/>
    <property type="match status" value="1"/>
</dbReference>
<evidence type="ECO:0000256" key="1">
    <source>
        <dbReference type="ARBA" id="ARBA00006442"/>
    </source>
</evidence>
<gene>
    <name evidence="7" type="ORF">OSTLU_18877</name>
</gene>
<name>A4SAG7_OSTLU</name>
<evidence type="ECO:0000256" key="3">
    <source>
        <dbReference type="ARBA" id="ARBA00022827"/>
    </source>
</evidence>
<sequence length="448" mass="48803">MTSGDATKIFFTALAALALVAARAAARALTTREAKKRVVIIGGGFAGMQAALDLRKTCEVTLIDKKRYFEYVPGTPAALAGAAPLSPASRGDSAKKREKTLTVPYSKALGKSVAFECAAGRDVRVMSAYVDVGGDRFEYDELILATGSHYPGVLKAECDGEAGEDRDARMREIAEAREDVTKGKSVVVIGGGVVGVEVAGELAARNAKMKSGARVILVHSGPRLLDTLPKFVSEYVSKTLVRFGVEVYVGQTYDRVGDSFVGRMNENVIEGDRVMMCVGAKPATEFLDRESVNFSEDDDDSPLNFPLDMIGRVRVDEATRQVIGYDNVYAVGDCACKLPDQMLASYAHWEAEYVSKRIMCDGDARALGKLGRYRLPPRLMAISLGPFAGVVVWGDRILCRGWCAAVFKALIQFWFIRFLPAPYSIMKRFPRMRVKPPASVILRKPLAN</sequence>
<keyword evidence="3" id="KW-0274">FAD</keyword>
<dbReference type="EMBL" id="CP000599">
    <property type="protein sequence ID" value="ABP00701.1"/>
    <property type="molecule type" value="Genomic_DNA"/>
</dbReference>
<evidence type="ECO:0000256" key="4">
    <source>
        <dbReference type="ARBA" id="ARBA00023002"/>
    </source>
</evidence>
<dbReference type="KEGG" id="olu:OSTLU_18877"/>
<dbReference type="OMA" id="CSELPMI"/>
<keyword evidence="2" id="KW-0285">Flavoprotein</keyword>
<accession>A4SAG7</accession>
<keyword evidence="8" id="KW-1185">Reference proteome</keyword>
<dbReference type="Pfam" id="PF07992">
    <property type="entry name" value="Pyr_redox_2"/>
    <property type="match status" value="1"/>
</dbReference>
<dbReference type="GO" id="GO:0005737">
    <property type="term" value="C:cytoplasm"/>
    <property type="evidence" value="ECO:0007669"/>
    <property type="project" value="TreeGrafter"/>
</dbReference>
<dbReference type="PRINTS" id="PR00368">
    <property type="entry name" value="FADPNR"/>
</dbReference>
<dbReference type="PANTHER" id="PTHR43735">
    <property type="entry name" value="APOPTOSIS-INDUCING FACTOR 1"/>
    <property type="match status" value="1"/>
</dbReference>
<evidence type="ECO:0000313" key="8">
    <source>
        <dbReference type="Proteomes" id="UP000001568"/>
    </source>
</evidence>
<dbReference type="eggNOG" id="KOG2495">
    <property type="taxonomic scope" value="Eukaryota"/>
</dbReference>
<evidence type="ECO:0000256" key="5">
    <source>
        <dbReference type="SAM" id="SignalP"/>
    </source>
</evidence>
<dbReference type="STRING" id="436017.A4SAG7"/>
<proteinExistence type="inferred from homology"/>
<dbReference type="HOGENOM" id="CLU_019845_2_0_1"/>